<comment type="caution">
    <text evidence="3">The sequence shown here is derived from an EMBL/GenBank/DDBJ whole genome shotgun (WGS) entry which is preliminary data.</text>
</comment>
<name>A0A8B6HBT8_MYTGA</name>
<organism evidence="3 4">
    <name type="scientific">Mytilus galloprovincialis</name>
    <name type="common">Mediterranean mussel</name>
    <dbReference type="NCBI Taxonomy" id="29158"/>
    <lineage>
        <taxon>Eukaryota</taxon>
        <taxon>Metazoa</taxon>
        <taxon>Spiralia</taxon>
        <taxon>Lophotrochozoa</taxon>
        <taxon>Mollusca</taxon>
        <taxon>Bivalvia</taxon>
        <taxon>Autobranchia</taxon>
        <taxon>Pteriomorphia</taxon>
        <taxon>Mytilida</taxon>
        <taxon>Mytiloidea</taxon>
        <taxon>Mytilidae</taxon>
        <taxon>Mytilinae</taxon>
        <taxon>Mytilus</taxon>
    </lineage>
</organism>
<evidence type="ECO:0000313" key="4">
    <source>
        <dbReference type="Proteomes" id="UP000596742"/>
    </source>
</evidence>
<dbReference type="Gene3D" id="1.20.1280.50">
    <property type="match status" value="1"/>
</dbReference>
<dbReference type="PROSITE" id="PS50181">
    <property type="entry name" value="FBOX"/>
    <property type="match status" value="1"/>
</dbReference>
<dbReference type="InterPro" id="IPR032675">
    <property type="entry name" value="LRR_dom_sf"/>
</dbReference>
<dbReference type="GO" id="GO:0031146">
    <property type="term" value="P:SCF-dependent proteasomal ubiquitin-dependent protein catabolic process"/>
    <property type="evidence" value="ECO:0007669"/>
    <property type="project" value="TreeGrafter"/>
</dbReference>
<dbReference type="Pfam" id="PF12937">
    <property type="entry name" value="F-box-like"/>
    <property type="match status" value="1"/>
</dbReference>
<dbReference type="SUPFAM" id="SSF81383">
    <property type="entry name" value="F-box domain"/>
    <property type="match status" value="1"/>
</dbReference>
<protein>
    <submittedName>
        <fullName evidence="3">F-box and leucine-rich repeat protein 2/20</fullName>
    </submittedName>
</protein>
<dbReference type="GO" id="GO:0019005">
    <property type="term" value="C:SCF ubiquitin ligase complex"/>
    <property type="evidence" value="ECO:0007669"/>
    <property type="project" value="TreeGrafter"/>
</dbReference>
<dbReference type="InterPro" id="IPR006553">
    <property type="entry name" value="Leu-rich_rpt_Cys-con_subtyp"/>
</dbReference>
<dbReference type="PANTHER" id="PTHR13318:SF95">
    <property type="entry name" value="F-BOX PROTEIN YLR352W"/>
    <property type="match status" value="1"/>
</dbReference>
<evidence type="ECO:0000259" key="2">
    <source>
        <dbReference type="PROSITE" id="PS50181"/>
    </source>
</evidence>
<evidence type="ECO:0000256" key="1">
    <source>
        <dbReference type="ARBA" id="ARBA00022786"/>
    </source>
</evidence>
<dbReference type="AlphaFoldDB" id="A0A8B6HBT8"/>
<keyword evidence="1" id="KW-0833">Ubl conjugation pathway</keyword>
<sequence length="529" mass="59895">MEINDLPPELLVTIFQQLSKEDLIWTIHNVCTYWRHLAQAGNLWTDLDINRLIIENHGKQDALLKYLLSILIHVQYVKSSPDRLLPLLIKSKDTLRNIRRIDLVPTIDSFYLSSKELFKGLSAKCPNLKSLHLKFLSESLSVLRQVFDLNLENVTLIHEQNIGNTRDIISREMETVAKLLKEKANEIRKTKRIELQSFSSDFLAPVLELNLSNLTRLTAFGNFIKDSTIHTILLSETNITELYLDFSNITDQSLNDIAENAKHLKYLSLKCCSRITDKGVAMLTKSCKTLERLNIRNSTATDSPFSSNLSLGAISPICTSLKILSAQNLPTFDIATLTALTHSCRILTSISFNYCCDLSDMSLGVIGQNCPVLLSADFSQCPEITLDGVRILLTCCLGMENISCMVCDGITNFCEMPPKVTVTEVVSHEHAQREKDRVIVREPDEEGKQKYSKLRNVNLSYCYNLKPEALIGISELCKNLHMLILRFCEGPVNDVSVDILRRVFTNCCYLEYILVGPEFNSTIHRKDIV</sequence>
<dbReference type="SMART" id="SM00367">
    <property type="entry name" value="LRR_CC"/>
    <property type="match status" value="4"/>
</dbReference>
<keyword evidence="4" id="KW-1185">Reference proteome</keyword>
<accession>A0A8B6HBT8</accession>
<dbReference type="InterPro" id="IPR001810">
    <property type="entry name" value="F-box_dom"/>
</dbReference>
<dbReference type="Proteomes" id="UP000596742">
    <property type="component" value="Unassembled WGS sequence"/>
</dbReference>
<proteinExistence type="predicted"/>
<dbReference type="InterPro" id="IPR036047">
    <property type="entry name" value="F-box-like_dom_sf"/>
</dbReference>
<dbReference type="PANTHER" id="PTHR13318">
    <property type="entry name" value="PARTNER OF PAIRED, ISOFORM B-RELATED"/>
    <property type="match status" value="1"/>
</dbReference>
<gene>
    <name evidence="3" type="ORF">MGAL_10B033542</name>
</gene>
<reference evidence="3" key="1">
    <citation type="submission" date="2018-11" db="EMBL/GenBank/DDBJ databases">
        <authorList>
            <person name="Alioto T."/>
            <person name="Alioto T."/>
        </authorList>
    </citation>
    <scope>NUCLEOTIDE SEQUENCE</scope>
</reference>
<feature type="domain" description="F-box" evidence="2">
    <location>
        <begin position="1"/>
        <end position="47"/>
    </location>
</feature>
<dbReference type="SUPFAM" id="SSF52047">
    <property type="entry name" value="RNI-like"/>
    <property type="match status" value="1"/>
</dbReference>
<dbReference type="Gene3D" id="3.80.10.10">
    <property type="entry name" value="Ribonuclease Inhibitor"/>
    <property type="match status" value="1"/>
</dbReference>
<dbReference type="OrthoDB" id="6062969at2759"/>
<evidence type="ECO:0000313" key="3">
    <source>
        <dbReference type="EMBL" id="VDI76903.1"/>
    </source>
</evidence>
<dbReference type="EMBL" id="UYJE01009795">
    <property type="protein sequence ID" value="VDI76903.1"/>
    <property type="molecule type" value="Genomic_DNA"/>
</dbReference>